<reference evidence="2" key="1">
    <citation type="journal article" date="2013" name="Environ. Microbiol.">
        <title>Microbiota from the distal guts of lean and obese adolescents exhibit partial functional redundancy besides clear differences in community structure.</title>
        <authorList>
            <person name="Ferrer M."/>
            <person name="Ruiz A."/>
            <person name="Lanza F."/>
            <person name="Haange S.B."/>
            <person name="Oberbach A."/>
            <person name="Till H."/>
            <person name="Bargiela R."/>
            <person name="Campoy C."/>
            <person name="Segura M.T."/>
            <person name="Richter M."/>
            <person name="von Bergen M."/>
            <person name="Seifert J."/>
            <person name="Suarez A."/>
        </authorList>
    </citation>
    <scope>NUCLEOTIDE SEQUENCE</scope>
</reference>
<dbReference type="GO" id="GO:0006094">
    <property type="term" value="P:gluconeogenesis"/>
    <property type="evidence" value="ECO:0007669"/>
    <property type="project" value="TreeGrafter"/>
</dbReference>
<dbReference type="PANTHER" id="PTHR21139:SF42">
    <property type="entry name" value="TRIOSEPHOSPHATE ISOMERASE"/>
    <property type="match status" value="1"/>
</dbReference>
<dbReference type="GO" id="GO:0005829">
    <property type="term" value="C:cytosol"/>
    <property type="evidence" value="ECO:0007669"/>
    <property type="project" value="TreeGrafter"/>
</dbReference>
<dbReference type="GO" id="GO:0004807">
    <property type="term" value="F:triose-phosphate isomerase activity"/>
    <property type="evidence" value="ECO:0007669"/>
    <property type="project" value="UniProtKB-EC"/>
</dbReference>
<keyword evidence="1 2" id="KW-0413">Isomerase</keyword>
<evidence type="ECO:0000313" key="2">
    <source>
        <dbReference type="EMBL" id="EKC45472.1"/>
    </source>
</evidence>
<dbReference type="InterPro" id="IPR000652">
    <property type="entry name" value="Triosephosphate_isomerase"/>
</dbReference>
<dbReference type="CDD" id="cd00311">
    <property type="entry name" value="TIM"/>
    <property type="match status" value="1"/>
</dbReference>
<dbReference type="EMBL" id="AJWZ01011379">
    <property type="protein sequence ID" value="EKC45472.1"/>
    <property type="molecule type" value="Genomic_DNA"/>
</dbReference>
<evidence type="ECO:0000256" key="1">
    <source>
        <dbReference type="ARBA" id="ARBA00023235"/>
    </source>
</evidence>
<accession>K1R956</accession>
<dbReference type="InterPro" id="IPR013785">
    <property type="entry name" value="Aldolase_TIM"/>
</dbReference>
<dbReference type="SUPFAM" id="SSF51351">
    <property type="entry name" value="Triosephosphate isomerase (TIM)"/>
    <property type="match status" value="1"/>
</dbReference>
<proteinExistence type="predicted"/>
<dbReference type="InterPro" id="IPR035990">
    <property type="entry name" value="TIM_sf"/>
</dbReference>
<dbReference type="GO" id="GO:0019563">
    <property type="term" value="P:glycerol catabolic process"/>
    <property type="evidence" value="ECO:0007669"/>
    <property type="project" value="TreeGrafter"/>
</dbReference>
<organism evidence="2">
    <name type="scientific">human gut metagenome</name>
    <dbReference type="NCBI Taxonomy" id="408170"/>
    <lineage>
        <taxon>unclassified sequences</taxon>
        <taxon>metagenomes</taxon>
        <taxon>organismal metagenomes</taxon>
    </lineage>
</organism>
<dbReference type="GO" id="GO:0046166">
    <property type="term" value="P:glyceraldehyde-3-phosphate biosynthetic process"/>
    <property type="evidence" value="ECO:0007669"/>
    <property type="project" value="TreeGrafter"/>
</dbReference>
<dbReference type="Pfam" id="PF00121">
    <property type="entry name" value="TIM"/>
    <property type="match status" value="1"/>
</dbReference>
<dbReference type="GO" id="GO:0006096">
    <property type="term" value="P:glycolytic process"/>
    <property type="evidence" value="ECO:0007669"/>
    <property type="project" value="TreeGrafter"/>
</dbReference>
<sequence>MIIILNNKTNFTRDEFLDYKNHLSQINYYHPLILCPSSCYLPFCQETTLGLGAQNVSKTNSKSATGEITAPQLKSLNVNYCLVGHSERRIHLNEDSNDISAKIKNLLAEDIIPILCIGENEEEYQNNKIKEVLLKDLKASFSAVSYLDQQKIIIAYEPIWAIDSDTIPTNKEIEETTEFIKGIFPNNIVLYGGGVTSDNIYELSQIKTVDGFLLGRLGNNINELEEFLKNI</sequence>
<comment type="caution">
    <text evidence="2">The sequence shown here is derived from an EMBL/GenBank/DDBJ whole genome shotgun (WGS) entry which is preliminary data.</text>
</comment>
<dbReference type="EC" id="5.3.1.1" evidence="2"/>
<dbReference type="Gene3D" id="3.20.20.70">
    <property type="entry name" value="Aldolase class I"/>
    <property type="match status" value="1"/>
</dbReference>
<gene>
    <name evidence="2" type="ORF">OBE_16879</name>
</gene>
<dbReference type="AlphaFoldDB" id="K1R956"/>
<dbReference type="PANTHER" id="PTHR21139">
    <property type="entry name" value="TRIOSEPHOSPHATE ISOMERASE"/>
    <property type="match status" value="1"/>
</dbReference>
<protein>
    <submittedName>
        <fullName evidence="2">Triosephosphate isomerase</fullName>
        <ecNumber evidence="2">5.3.1.1</ecNumber>
    </submittedName>
</protein>
<dbReference type="PROSITE" id="PS51440">
    <property type="entry name" value="TIM_2"/>
    <property type="match status" value="1"/>
</dbReference>
<name>K1R956_9ZZZZ</name>